<dbReference type="WBParaSite" id="ECPE_0001167601-mRNA-1">
    <property type="protein sequence ID" value="ECPE_0001167601-mRNA-1"/>
    <property type="gene ID" value="ECPE_0001167601"/>
</dbReference>
<dbReference type="GO" id="GO:0000472">
    <property type="term" value="P:endonucleolytic cleavage to generate mature 5'-end of SSU-rRNA from (SSU-rRNA, 5.8S rRNA, LSU-rRNA)"/>
    <property type="evidence" value="ECO:0007669"/>
    <property type="project" value="TreeGrafter"/>
</dbReference>
<dbReference type="GO" id="GO:0005730">
    <property type="term" value="C:nucleolus"/>
    <property type="evidence" value="ECO:0007669"/>
    <property type="project" value="TreeGrafter"/>
</dbReference>
<dbReference type="AlphaFoldDB" id="A0A183AXF6"/>
<dbReference type="SUPFAM" id="SSF48371">
    <property type="entry name" value="ARM repeat"/>
    <property type="match status" value="1"/>
</dbReference>
<keyword evidence="1" id="KW-0677">Repeat</keyword>
<feature type="region of interest" description="Disordered" evidence="2">
    <location>
        <begin position="111"/>
        <end position="144"/>
    </location>
</feature>
<reference evidence="3 4" key="2">
    <citation type="submission" date="2018-11" db="EMBL/GenBank/DDBJ databases">
        <authorList>
            <consortium name="Pathogen Informatics"/>
        </authorList>
    </citation>
    <scope>NUCLEOTIDE SEQUENCE [LARGE SCALE GENOMIC DNA]</scope>
    <source>
        <strain evidence="3 4">Egypt</strain>
    </source>
</reference>
<dbReference type="EMBL" id="UZAN01051224">
    <property type="protein sequence ID" value="VDP88768.1"/>
    <property type="molecule type" value="Genomic_DNA"/>
</dbReference>
<gene>
    <name evidence="3" type="ORF">ECPE_LOCUS11641</name>
</gene>
<evidence type="ECO:0000256" key="1">
    <source>
        <dbReference type="ARBA" id="ARBA00022737"/>
    </source>
</evidence>
<evidence type="ECO:0000313" key="3">
    <source>
        <dbReference type="EMBL" id="VDP88768.1"/>
    </source>
</evidence>
<feature type="compositionally biased region" description="Polar residues" evidence="2">
    <location>
        <begin position="111"/>
        <end position="124"/>
    </location>
</feature>
<dbReference type="OrthoDB" id="9987665at2759"/>
<proteinExistence type="predicted"/>
<organism evidence="5">
    <name type="scientific">Echinostoma caproni</name>
    <dbReference type="NCBI Taxonomy" id="27848"/>
    <lineage>
        <taxon>Eukaryota</taxon>
        <taxon>Metazoa</taxon>
        <taxon>Spiralia</taxon>
        <taxon>Lophotrochozoa</taxon>
        <taxon>Platyhelminthes</taxon>
        <taxon>Trematoda</taxon>
        <taxon>Digenea</taxon>
        <taxon>Plagiorchiida</taxon>
        <taxon>Echinostomata</taxon>
        <taxon>Echinostomatoidea</taxon>
        <taxon>Echinostomatidae</taxon>
        <taxon>Echinostoma</taxon>
    </lineage>
</organism>
<dbReference type="InterPro" id="IPR040000">
    <property type="entry name" value="NOP9"/>
</dbReference>
<dbReference type="Proteomes" id="UP000272942">
    <property type="component" value="Unassembled WGS sequence"/>
</dbReference>
<dbReference type="GO" id="GO:0000480">
    <property type="term" value="P:endonucleolytic cleavage in 5'-ETS of tricistronic rRNA transcript (SSU-rRNA, 5.8S rRNA, LSU-rRNA)"/>
    <property type="evidence" value="ECO:0007669"/>
    <property type="project" value="TreeGrafter"/>
</dbReference>
<dbReference type="PANTHER" id="PTHR13102:SF0">
    <property type="entry name" value="NUCLEOLAR PROTEIN 9"/>
    <property type="match status" value="1"/>
</dbReference>
<dbReference type="Pfam" id="PF22493">
    <property type="entry name" value="PUF_NOP9"/>
    <property type="match status" value="1"/>
</dbReference>
<keyword evidence="4" id="KW-1185">Reference proteome</keyword>
<evidence type="ECO:0000256" key="2">
    <source>
        <dbReference type="SAM" id="MobiDB-lite"/>
    </source>
</evidence>
<dbReference type="GO" id="GO:0003723">
    <property type="term" value="F:RNA binding"/>
    <property type="evidence" value="ECO:0007669"/>
    <property type="project" value="InterPro"/>
</dbReference>
<dbReference type="InterPro" id="IPR001313">
    <property type="entry name" value="Pumilio_RNA-bd_rpt"/>
</dbReference>
<name>A0A183AXF6_9TREM</name>
<dbReference type="GO" id="GO:0000056">
    <property type="term" value="P:ribosomal small subunit export from nucleus"/>
    <property type="evidence" value="ECO:0007669"/>
    <property type="project" value="TreeGrafter"/>
</dbReference>
<dbReference type="GO" id="GO:0030688">
    <property type="term" value="C:preribosome, small subunit precursor"/>
    <property type="evidence" value="ECO:0007669"/>
    <property type="project" value="TreeGrafter"/>
</dbReference>
<accession>A0A183AXF6</accession>
<dbReference type="GO" id="GO:0000447">
    <property type="term" value="P:endonucleolytic cleavage in ITS1 to separate SSU-rRNA from 5.8S rRNA and LSU-rRNA from tricistronic rRNA transcript (SSU-rRNA, 5.8S rRNA, LSU-rRNA)"/>
    <property type="evidence" value="ECO:0007669"/>
    <property type="project" value="TreeGrafter"/>
</dbReference>
<evidence type="ECO:0000313" key="5">
    <source>
        <dbReference type="WBParaSite" id="ECPE_0001167601-mRNA-1"/>
    </source>
</evidence>
<dbReference type="InterPro" id="IPR016024">
    <property type="entry name" value="ARM-type_fold"/>
</dbReference>
<sequence>MNRKGFDFRGLHWSSSTKTLNDHYFVVLLCPNLTTLACDRTGSHVVEAMWLATDVCSEPMVVKEKMAEQLVGAHQRLRSHQYGHFIDYKLNLELFMNNKPLWRRRILKSYESSVQKRPSDTISSRHGRTQKQEEEKPCTKQSKL</sequence>
<dbReference type="GO" id="GO:0030686">
    <property type="term" value="C:90S preribosome"/>
    <property type="evidence" value="ECO:0007669"/>
    <property type="project" value="TreeGrafter"/>
</dbReference>
<evidence type="ECO:0000313" key="4">
    <source>
        <dbReference type="Proteomes" id="UP000272942"/>
    </source>
</evidence>
<reference evidence="5" key="1">
    <citation type="submission" date="2016-06" db="UniProtKB">
        <authorList>
            <consortium name="WormBaseParasite"/>
        </authorList>
    </citation>
    <scope>IDENTIFICATION</scope>
</reference>
<dbReference type="PANTHER" id="PTHR13102">
    <property type="entry name" value="NUCLEOLAR PROTEIN 9"/>
    <property type="match status" value="1"/>
</dbReference>
<protein>
    <submittedName>
        <fullName evidence="3 5">Uncharacterized protein</fullName>
    </submittedName>
</protein>